<dbReference type="EMBL" id="VJMH01005924">
    <property type="protein sequence ID" value="KAF0692209.1"/>
    <property type="molecule type" value="Genomic_DNA"/>
</dbReference>
<protein>
    <submittedName>
        <fullName evidence="2">Aste57867_16687 protein</fullName>
    </submittedName>
</protein>
<keyword evidence="3" id="KW-1185">Reference proteome</keyword>
<sequence>MLKCNNKQLMLMLRQLKEDAQAQDPTTENIDDLEEEMPPVGVQNDGTHVQIMSVDTIPMFTGDVEGRDAASTWLQRFVETAVSCRWSDDETKRRFKLNVSRPVQDWFNQLRKEQKATWKATRARFVKEYVLSPIPKEEVYYTMEQRTDESDKAYLFRFNAAARAIRQDYHSSRRVLRLHINRFAHALRNKSFGTILSQHVFNTMDELEEYLDLQRQNDAMKMFKNKSSTAPAVPPSECLYPRKEL</sequence>
<dbReference type="Proteomes" id="UP000332933">
    <property type="component" value="Unassembled WGS sequence"/>
</dbReference>
<dbReference type="EMBL" id="CAADRA010005945">
    <property type="protein sequence ID" value="VFT93457.1"/>
    <property type="molecule type" value="Genomic_DNA"/>
</dbReference>
<dbReference type="OrthoDB" id="6774612at2759"/>
<proteinExistence type="predicted"/>
<reference evidence="2 3" key="1">
    <citation type="submission" date="2019-03" db="EMBL/GenBank/DDBJ databases">
        <authorList>
            <person name="Gaulin E."/>
            <person name="Dumas B."/>
        </authorList>
    </citation>
    <scope>NUCLEOTIDE SEQUENCE [LARGE SCALE GENOMIC DNA]</scope>
    <source>
        <strain evidence="2">CBS 568.67</strain>
    </source>
</reference>
<dbReference type="AlphaFoldDB" id="A0A485L784"/>
<evidence type="ECO:0000313" key="1">
    <source>
        <dbReference type="EMBL" id="KAF0692209.1"/>
    </source>
</evidence>
<organism evidence="2 3">
    <name type="scientific">Aphanomyces stellatus</name>
    <dbReference type="NCBI Taxonomy" id="120398"/>
    <lineage>
        <taxon>Eukaryota</taxon>
        <taxon>Sar</taxon>
        <taxon>Stramenopiles</taxon>
        <taxon>Oomycota</taxon>
        <taxon>Saprolegniomycetes</taxon>
        <taxon>Saprolegniales</taxon>
        <taxon>Verrucalvaceae</taxon>
        <taxon>Aphanomyces</taxon>
    </lineage>
</organism>
<reference evidence="1" key="2">
    <citation type="submission" date="2019-06" db="EMBL/GenBank/DDBJ databases">
        <title>Genomics analysis of Aphanomyces spp. identifies a new class of oomycete effector associated with host adaptation.</title>
        <authorList>
            <person name="Gaulin E."/>
        </authorList>
    </citation>
    <scope>NUCLEOTIDE SEQUENCE</scope>
    <source>
        <strain evidence="1">CBS 578.67</strain>
    </source>
</reference>
<accession>A0A485L784</accession>
<evidence type="ECO:0000313" key="3">
    <source>
        <dbReference type="Proteomes" id="UP000332933"/>
    </source>
</evidence>
<name>A0A485L784_9STRA</name>
<evidence type="ECO:0000313" key="2">
    <source>
        <dbReference type="EMBL" id="VFT93457.1"/>
    </source>
</evidence>
<gene>
    <name evidence="2" type="primary">Aste57867_16687</name>
    <name evidence="1" type="ORF">As57867_016630</name>
    <name evidence="2" type="ORF">ASTE57867_16687</name>
</gene>